<sequence length="180" mass="19995">MRVQKLDLVDDRIVTTSDILQIGPIAEKISVPGSENDEQPVVIAFDIGDMDNAGNWQTYGPVILARRAKSLRISTGNANIQAPLATEKRDLRQIITVVLARPILIITEPIVACTDLFLALEYAVFFLYFEAYPIIFKGIYGFSDGYAALAFIPSKYLFRSIVMNNVLSVIQLALEVPKQC</sequence>
<gene>
    <name evidence="5" type="ORF">OEA41_007533</name>
</gene>
<dbReference type="GO" id="GO:0005886">
    <property type="term" value="C:plasma membrane"/>
    <property type="evidence" value="ECO:0007669"/>
    <property type="project" value="TreeGrafter"/>
</dbReference>
<evidence type="ECO:0000313" key="5">
    <source>
        <dbReference type="EMBL" id="KAK3176210.1"/>
    </source>
</evidence>
<dbReference type="EMBL" id="JASNWA010000004">
    <property type="protein sequence ID" value="KAK3176210.1"/>
    <property type="molecule type" value="Genomic_DNA"/>
</dbReference>
<protein>
    <submittedName>
        <fullName evidence="5">Uncharacterized protein</fullName>
    </submittedName>
</protein>
<evidence type="ECO:0000256" key="1">
    <source>
        <dbReference type="ARBA" id="ARBA00004141"/>
    </source>
</evidence>
<dbReference type="Proteomes" id="UP001276659">
    <property type="component" value="Unassembled WGS sequence"/>
</dbReference>
<dbReference type="GO" id="GO:0022857">
    <property type="term" value="F:transmembrane transporter activity"/>
    <property type="evidence" value="ECO:0007669"/>
    <property type="project" value="TreeGrafter"/>
</dbReference>
<keyword evidence="2" id="KW-0812">Transmembrane</keyword>
<evidence type="ECO:0000256" key="3">
    <source>
        <dbReference type="ARBA" id="ARBA00022989"/>
    </source>
</evidence>
<evidence type="ECO:0000256" key="2">
    <source>
        <dbReference type="ARBA" id="ARBA00022692"/>
    </source>
</evidence>
<keyword evidence="3" id="KW-1133">Transmembrane helix</keyword>
<comment type="subcellular location">
    <subcellularLocation>
        <location evidence="1">Membrane</location>
        <topology evidence="1">Multi-pass membrane protein</topology>
    </subcellularLocation>
</comment>
<accession>A0AAD9ZDS3</accession>
<comment type="caution">
    <text evidence="5">The sequence shown here is derived from an EMBL/GenBank/DDBJ whole genome shotgun (WGS) entry which is preliminary data.</text>
</comment>
<evidence type="ECO:0000256" key="4">
    <source>
        <dbReference type="ARBA" id="ARBA00023136"/>
    </source>
</evidence>
<dbReference type="PANTHER" id="PTHR23502:SF74">
    <property type="entry name" value="MAJOR FACILITATOR SUPERFAMILY (MFS) PROFILE DOMAIN-CONTAINING PROTEIN"/>
    <property type="match status" value="1"/>
</dbReference>
<keyword evidence="6" id="KW-1185">Reference proteome</keyword>
<name>A0AAD9ZDS3_9LECA</name>
<reference evidence="5" key="1">
    <citation type="submission" date="2022-11" db="EMBL/GenBank/DDBJ databases">
        <title>Chromosomal genome sequence assembly and mating type (MAT) locus characterization of the leprose asexual lichenized fungus Lepraria neglecta (Nyl.) Erichsen.</title>
        <authorList>
            <person name="Allen J.L."/>
            <person name="Pfeffer B."/>
        </authorList>
    </citation>
    <scope>NUCLEOTIDE SEQUENCE</scope>
    <source>
        <strain evidence="5">Allen 5258</strain>
    </source>
</reference>
<organism evidence="5 6">
    <name type="scientific">Lepraria neglecta</name>
    <dbReference type="NCBI Taxonomy" id="209136"/>
    <lineage>
        <taxon>Eukaryota</taxon>
        <taxon>Fungi</taxon>
        <taxon>Dikarya</taxon>
        <taxon>Ascomycota</taxon>
        <taxon>Pezizomycotina</taxon>
        <taxon>Lecanoromycetes</taxon>
        <taxon>OSLEUM clade</taxon>
        <taxon>Lecanoromycetidae</taxon>
        <taxon>Lecanorales</taxon>
        <taxon>Lecanorineae</taxon>
        <taxon>Stereocaulaceae</taxon>
        <taxon>Lepraria</taxon>
    </lineage>
</organism>
<keyword evidence="4" id="KW-0472">Membrane</keyword>
<dbReference type="PANTHER" id="PTHR23502">
    <property type="entry name" value="MAJOR FACILITATOR SUPERFAMILY"/>
    <property type="match status" value="1"/>
</dbReference>
<dbReference type="AlphaFoldDB" id="A0AAD9ZDS3"/>
<proteinExistence type="predicted"/>
<evidence type="ECO:0000313" key="6">
    <source>
        <dbReference type="Proteomes" id="UP001276659"/>
    </source>
</evidence>